<evidence type="ECO:0000313" key="4">
    <source>
        <dbReference type="EMBL" id="UPM43419.1"/>
    </source>
</evidence>
<evidence type="ECO:0000256" key="1">
    <source>
        <dbReference type="ARBA" id="ARBA00023277"/>
    </source>
</evidence>
<name>A0A8U0A3P2_9EURY</name>
<feature type="domain" description="Glucosamine inositolphosphorylceramide transferase 1 N-terminal" evidence="3">
    <location>
        <begin position="87"/>
        <end position="308"/>
    </location>
</feature>
<dbReference type="Pfam" id="PF24793">
    <property type="entry name" value="GINT1_N"/>
    <property type="match status" value="1"/>
</dbReference>
<proteinExistence type="predicted"/>
<feature type="region of interest" description="Disordered" evidence="2">
    <location>
        <begin position="1"/>
        <end position="91"/>
    </location>
</feature>
<dbReference type="SUPFAM" id="SSF75005">
    <property type="entry name" value="Arabinanase/levansucrase/invertase"/>
    <property type="match status" value="1"/>
</dbReference>
<sequence length="369" mass="41587">MSSESTTVLPRSSTRPNATSPETDLRTETDGEPEPESPPTPEEVGTTETEPSDADTETLYVGPRIPESPHAPADVAPPTGSHVQPSAAQPVLSGDDVTDYGDVEYVADPFLFVEEGEWHMFFEILNSDREPDAPIGHATSSDGLDWTYDQVVLEKRYHTSFPLVWKHAGSYYMCPPTGQKVELYKADRFPTEWTHIGNAIDVDYYPHDPTFVRYDGRWWLFTDRGNEQVMVYHSRDLEREGWTPHERNPVVTDRRDAARQGGRPIIHDGRLYLYFQDLVDNYGDAIRCCEVTQLSPSTYTDQEVSGSPVLEEFGTGWANNGMHTFDPWWRGPDKGWRCAVDGVRDQESLDDQWTIGILDIPPNSTLGSS</sequence>
<dbReference type="EMBL" id="CP096019">
    <property type="protein sequence ID" value="UPM43419.1"/>
    <property type="molecule type" value="Genomic_DNA"/>
</dbReference>
<gene>
    <name evidence="4" type="ORF">MW046_02985</name>
</gene>
<dbReference type="PANTHER" id="PTHR43772:SF2">
    <property type="entry name" value="PUTATIVE (AFU_ORTHOLOGUE AFUA_2G04480)-RELATED"/>
    <property type="match status" value="1"/>
</dbReference>
<protein>
    <recommendedName>
        <fullName evidence="3">Glucosamine inositolphosphorylceramide transferase 1 N-terminal domain-containing protein</fullName>
    </recommendedName>
</protein>
<evidence type="ECO:0000256" key="2">
    <source>
        <dbReference type="SAM" id="MobiDB-lite"/>
    </source>
</evidence>
<dbReference type="InterPro" id="IPR052176">
    <property type="entry name" value="Glycosyl_Hydrlase_43_Enz"/>
</dbReference>
<feature type="compositionally biased region" description="Polar residues" evidence="2">
    <location>
        <begin position="1"/>
        <end position="22"/>
    </location>
</feature>
<dbReference type="PANTHER" id="PTHR43772">
    <property type="entry name" value="ENDO-1,4-BETA-XYLANASE"/>
    <property type="match status" value="1"/>
</dbReference>
<dbReference type="InterPro" id="IPR056442">
    <property type="entry name" value="GINT1_N"/>
</dbReference>
<dbReference type="Proteomes" id="UP000831768">
    <property type="component" value="Chromosome"/>
</dbReference>
<keyword evidence="1" id="KW-0119">Carbohydrate metabolism</keyword>
<dbReference type="KEGG" id="haad:MW046_02985"/>
<evidence type="ECO:0000313" key="5">
    <source>
        <dbReference type="Proteomes" id="UP000831768"/>
    </source>
</evidence>
<keyword evidence="5" id="KW-1185">Reference proteome</keyword>
<dbReference type="Gene3D" id="2.115.10.20">
    <property type="entry name" value="Glycosyl hydrolase domain, family 43"/>
    <property type="match status" value="2"/>
</dbReference>
<dbReference type="RefSeq" id="WP_247994086.1">
    <property type="nucleotide sequence ID" value="NZ_CP096019.1"/>
</dbReference>
<dbReference type="GeneID" id="71926978"/>
<evidence type="ECO:0000259" key="3">
    <source>
        <dbReference type="Pfam" id="PF24793"/>
    </source>
</evidence>
<organism evidence="4 5">
    <name type="scientific">Halocatena salina</name>
    <dbReference type="NCBI Taxonomy" id="2934340"/>
    <lineage>
        <taxon>Archaea</taxon>
        <taxon>Methanobacteriati</taxon>
        <taxon>Methanobacteriota</taxon>
        <taxon>Stenosarchaea group</taxon>
        <taxon>Halobacteria</taxon>
        <taxon>Halobacteriales</taxon>
        <taxon>Natronomonadaceae</taxon>
        <taxon>Halocatena</taxon>
    </lineage>
</organism>
<dbReference type="AlphaFoldDB" id="A0A8U0A3P2"/>
<reference evidence="4" key="1">
    <citation type="submission" date="2022-04" db="EMBL/GenBank/DDBJ databases">
        <title>Halocatena sp. nov., isolated from a salt lake.</title>
        <authorList>
            <person name="Cui H.-L."/>
        </authorList>
    </citation>
    <scope>NUCLEOTIDE SEQUENCE</scope>
    <source>
        <strain evidence="4">AD-1</strain>
    </source>
</reference>
<dbReference type="InterPro" id="IPR023296">
    <property type="entry name" value="Glyco_hydro_beta-prop_sf"/>
</dbReference>
<accession>A0A8U0A3P2</accession>